<evidence type="ECO:0000313" key="4">
    <source>
        <dbReference type="Proteomes" id="UP000186176"/>
    </source>
</evidence>
<feature type="compositionally biased region" description="Basic residues" evidence="2">
    <location>
        <begin position="73"/>
        <end position="82"/>
    </location>
</feature>
<gene>
    <name evidence="3" type="ORF">cubi_01912</name>
</gene>
<feature type="region of interest" description="Disordered" evidence="2">
    <location>
        <begin position="572"/>
        <end position="628"/>
    </location>
</feature>
<feature type="region of interest" description="Disordered" evidence="2">
    <location>
        <begin position="37"/>
        <end position="60"/>
    </location>
</feature>
<evidence type="ECO:0000313" key="3">
    <source>
        <dbReference type="EMBL" id="OII75391.1"/>
    </source>
</evidence>
<evidence type="ECO:0000256" key="1">
    <source>
        <dbReference type="SAM" id="Coils"/>
    </source>
</evidence>
<keyword evidence="4" id="KW-1185">Reference proteome</keyword>
<proteinExistence type="predicted"/>
<organism evidence="3 4">
    <name type="scientific">Cryptosporidium ubiquitum</name>
    <dbReference type="NCBI Taxonomy" id="857276"/>
    <lineage>
        <taxon>Eukaryota</taxon>
        <taxon>Sar</taxon>
        <taxon>Alveolata</taxon>
        <taxon>Apicomplexa</taxon>
        <taxon>Conoidasida</taxon>
        <taxon>Coccidia</taxon>
        <taxon>Eucoccidiorida</taxon>
        <taxon>Eimeriorina</taxon>
        <taxon>Cryptosporidiidae</taxon>
        <taxon>Cryptosporidium</taxon>
    </lineage>
</organism>
<feature type="coiled-coil region" evidence="1">
    <location>
        <begin position="490"/>
        <end position="527"/>
    </location>
</feature>
<reference evidence="3 4" key="1">
    <citation type="submission" date="2016-10" db="EMBL/GenBank/DDBJ databases">
        <title>Reductive evolution of mitochondrial metabolism and differential evolution of invasion-related proteins in Cryptosporidium.</title>
        <authorList>
            <person name="Liu S."/>
            <person name="Roellig D.M."/>
            <person name="Guo Y."/>
            <person name="Li N."/>
            <person name="Frace M.A."/>
            <person name="Tang K."/>
            <person name="Zhang L."/>
            <person name="Feng Y."/>
            <person name="Xiao L."/>
        </authorList>
    </citation>
    <scope>NUCLEOTIDE SEQUENCE [LARGE SCALE GENOMIC DNA]</scope>
    <source>
        <strain evidence="3">39726</strain>
    </source>
</reference>
<dbReference type="VEuPathDB" id="CryptoDB:cubi_01912"/>
<dbReference type="Proteomes" id="UP000186176">
    <property type="component" value="Unassembled WGS sequence"/>
</dbReference>
<feature type="region of interest" description="Disordered" evidence="2">
    <location>
        <begin position="73"/>
        <end position="92"/>
    </location>
</feature>
<dbReference type="RefSeq" id="XP_028876398.1">
    <property type="nucleotide sequence ID" value="XM_029018924.1"/>
</dbReference>
<sequence length="1385" mass="160698">MAKLKKAKSSKKLSFSDVGLEPKPIFELDNLNYNQKREKNKKNLADFDNNEDETSEKEVKLMTKSELKKIEKKRKSLNKNKNKLGQQPIPTENDEFKIINKFPVDIPTKIDSNNSYKGLKNSFKIVNEDKEIKSNSYLSFEDSFKSISEFNNSSFNTDSNEGSSLDHEEFSDKVEANHTEIEDNDTYENFFNEILDDKVKKEEMLSASKKTNHLNQAEKEIQENDQKFSQDITEMLKNDVQDYNGDTIKITNSSLDDMNLSTKKEDSQDSIQIVSQSETTSPKKFSKRKMLYSFANSVWDYVKPVSLDDLEKKQNESKKTEIQTNHHEIQQDENLQNHIEHNNSTHEIINSTTEFNENTNENKIHNSDEHNEKVELDQVEIIKRSKSQEIISHLNDYNQINNQGIPSNCIPKISNSHNSSLVSTPKRKSKRQMIYSFANSIWDYVKPVSLDELEERKKTNEFNINSTQSAAELKNDSFFNDEVSDSEFYIKDSEEEEDNGEEKKEIVQETINEYGNLEEEQKQTEKEEIGNINQFPIDIHQEETKEICQEQIPIPLETIVKQEEPKEIIEKVEEEKEGKILEKEEEEKTTKIEEKVQKEPSLQKEKSEEKKQDQTNVSEPPEDPVGKNQIPESIVLVDETCHTTQVVKENDDIPIPLIEDRKNERNEENKQAQINIINPEIETDPINSKLQIDPVEKEQTKENKEDKQNHLNIVNDSNFKNQGVNLDQTNVDSNHLEKILQDIAADSNTVMHELSQISIGKNENKNLIQIPDLSEISSIQEMIDSNGLVISQNKEEKYIENKTFDSEHENQSSIKNPLTDNVIHPTIQDKEVHFSHQNHFDSAQRMVERMEDEILNTNLDIDEYDELFNNLNIHGNFKGDEYNMSNLDTNLLSFSAKNQNEERNNPEIKQLQDLHKAHQHLYQQVSIQEIDDSIFMSISSDQFLFENTMLISEKQVSDHQGLGYSFRALKCCSEPRNSNECSDLEFKVAKTHHHKVNKSKLFNKLYRLENKVHRKVLEISKRVNLLNQEREEKKSNIAINKNVTLINIESEPGFIFIKEKLINKEKELVVKEEILPSEKNNNSKTLLDTSVNTDTIQKTNYYQEKGINTNLDGVEETQSKSLDIKKTDNFEEKDKKVDSIFRNEIYKILDNTKLVKKAQRLKSGYANTDQDDKEANNNIKNISNSNLRYNRERYAKPGNNRYDVITQSSRYIKDYPESSSDDSVQEFSPKTKVVNKIFPKSNETFQGKNIKKDGRNSQILMGNIQNSHVSPRSLSPTNNNNYYSYYLRNNSPSPNIPNTQAFNSNNNVNSSSYYYNGGNTQIRYPEYKIQPNRYLDELGGSNYHVNYYCGRSGGFEEVRRYIYVDGFTNKNQGSYYFCPPGQARS</sequence>
<dbReference type="EMBL" id="LRBP01000001">
    <property type="protein sequence ID" value="OII75391.1"/>
    <property type="molecule type" value="Genomic_DNA"/>
</dbReference>
<dbReference type="GeneID" id="39978703"/>
<accession>A0A1J4MMW7</accession>
<keyword evidence="1" id="KW-0175">Coiled coil</keyword>
<name>A0A1J4MMW7_9CRYT</name>
<protein>
    <submittedName>
        <fullName evidence="3">Uncharacterized protein</fullName>
    </submittedName>
</protein>
<evidence type="ECO:0000256" key="2">
    <source>
        <dbReference type="SAM" id="MobiDB-lite"/>
    </source>
</evidence>
<comment type="caution">
    <text evidence="3">The sequence shown here is derived from an EMBL/GenBank/DDBJ whole genome shotgun (WGS) entry which is preliminary data.</text>
</comment>
<dbReference type="OrthoDB" id="343192at2759"/>
<feature type="compositionally biased region" description="Basic and acidic residues" evidence="2">
    <location>
        <begin position="572"/>
        <end position="613"/>
    </location>
</feature>